<dbReference type="InterPro" id="IPR052709">
    <property type="entry name" value="Transposase-MT_Hybrid"/>
</dbReference>
<dbReference type="EMBL" id="NEVH01016298">
    <property type="protein sequence ID" value="PNF25925.1"/>
    <property type="molecule type" value="Genomic_DNA"/>
</dbReference>
<evidence type="ECO:0000313" key="2">
    <source>
        <dbReference type="Proteomes" id="UP000235965"/>
    </source>
</evidence>
<sequence>MVLLDRRVTIDEVANRLQICHGSAYEIIHNRLGFHKVCTRWVPKQFTVLQFEANAEDYCRRVLLLHDNARPHTAETLRKLKFDVMAHPPYSPDFAPTDYHLFGPLKEALRGRQFTSDQEVKEAVLAWLTAQPKTFSEGIRKLVQRCTKCVEKRGDYVEK</sequence>
<dbReference type="STRING" id="105785.A0A2J7QBG5"/>
<dbReference type="GO" id="GO:0003676">
    <property type="term" value="F:nucleic acid binding"/>
    <property type="evidence" value="ECO:0007669"/>
    <property type="project" value="InterPro"/>
</dbReference>
<dbReference type="InParanoid" id="A0A2J7QBG5"/>
<proteinExistence type="predicted"/>
<reference evidence="1 2" key="1">
    <citation type="submission" date="2017-12" db="EMBL/GenBank/DDBJ databases">
        <title>Hemimetabolous genomes reveal molecular basis of termite eusociality.</title>
        <authorList>
            <person name="Harrison M.C."/>
            <person name="Jongepier E."/>
            <person name="Robertson H.M."/>
            <person name="Arning N."/>
            <person name="Bitard-Feildel T."/>
            <person name="Chao H."/>
            <person name="Childers C.P."/>
            <person name="Dinh H."/>
            <person name="Doddapaneni H."/>
            <person name="Dugan S."/>
            <person name="Gowin J."/>
            <person name="Greiner C."/>
            <person name="Han Y."/>
            <person name="Hu H."/>
            <person name="Hughes D.S.T."/>
            <person name="Huylmans A.-K."/>
            <person name="Kemena C."/>
            <person name="Kremer L.P.M."/>
            <person name="Lee S.L."/>
            <person name="Lopez-Ezquerra A."/>
            <person name="Mallet L."/>
            <person name="Monroy-Kuhn J.M."/>
            <person name="Moser A."/>
            <person name="Murali S.C."/>
            <person name="Muzny D.M."/>
            <person name="Otani S."/>
            <person name="Piulachs M.-D."/>
            <person name="Poelchau M."/>
            <person name="Qu J."/>
            <person name="Schaub F."/>
            <person name="Wada-Katsumata A."/>
            <person name="Worley K.C."/>
            <person name="Xie Q."/>
            <person name="Ylla G."/>
            <person name="Poulsen M."/>
            <person name="Gibbs R.A."/>
            <person name="Schal C."/>
            <person name="Richards S."/>
            <person name="Belles X."/>
            <person name="Korb J."/>
            <person name="Bornberg-Bauer E."/>
        </authorList>
    </citation>
    <scope>NUCLEOTIDE SEQUENCE [LARGE SCALE GENOMIC DNA]</scope>
    <source>
        <tissue evidence="1">Whole body</tissue>
    </source>
</reference>
<dbReference type="OrthoDB" id="10065579at2759"/>
<dbReference type="AlphaFoldDB" id="A0A2J7QBG5"/>
<protein>
    <recommendedName>
        <fullName evidence="3">Tc1-like transposase DDE domain-containing protein</fullName>
    </recommendedName>
</protein>
<dbReference type="PANTHER" id="PTHR46060:SF1">
    <property type="entry name" value="MARINER MOS1 TRANSPOSASE-LIKE PROTEIN"/>
    <property type="match status" value="1"/>
</dbReference>
<organism evidence="1 2">
    <name type="scientific">Cryptotermes secundus</name>
    <dbReference type="NCBI Taxonomy" id="105785"/>
    <lineage>
        <taxon>Eukaryota</taxon>
        <taxon>Metazoa</taxon>
        <taxon>Ecdysozoa</taxon>
        <taxon>Arthropoda</taxon>
        <taxon>Hexapoda</taxon>
        <taxon>Insecta</taxon>
        <taxon>Pterygota</taxon>
        <taxon>Neoptera</taxon>
        <taxon>Polyneoptera</taxon>
        <taxon>Dictyoptera</taxon>
        <taxon>Blattodea</taxon>
        <taxon>Blattoidea</taxon>
        <taxon>Termitoidae</taxon>
        <taxon>Kalotermitidae</taxon>
        <taxon>Cryptotermitinae</taxon>
        <taxon>Cryptotermes</taxon>
    </lineage>
</organism>
<accession>A0A2J7QBG5</accession>
<evidence type="ECO:0008006" key="3">
    <source>
        <dbReference type="Google" id="ProtNLM"/>
    </source>
</evidence>
<gene>
    <name evidence="1" type="ORF">B7P43_G10027</name>
</gene>
<name>A0A2J7QBG5_9NEOP</name>
<dbReference type="Proteomes" id="UP000235965">
    <property type="component" value="Unassembled WGS sequence"/>
</dbReference>
<dbReference type="Gene3D" id="3.30.420.10">
    <property type="entry name" value="Ribonuclease H-like superfamily/Ribonuclease H"/>
    <property type="match status" value="1"/>
</dbReference>
<comment type="caution">
    <text evidence="1">The sequence shown here is derived from an EMBL/GenBank/DDBJ whole genome shotgun (WGS) entry which is preliminary data.</text>
</comment>
<keyword evidence="2" id="KW-1185">Reference proteome</keyword>
<evidence type="ECO:0000313" key="1">
    <source>
        <dbReference type="EMBL" id="PNF25925.1"/>
    </source>
</evidence>
<dbReference type="PANTHER" id="PTHR46060">
    <property type="entry name" value="MARINER MOS1 TRANSPOSASE-LIKE PROTEIN"/>
    <property type="match status" value="1"/>
</dbReference>
<dbReference type="InterPro" id="IPR036397">
    <property type="entry name" value="RNaseH_sf"/>
</dbReference>